<organism evidence="2 3">
    <name type="scientific">Nocardia terrae</name>
    <dbReference type="NCBI Taxonomy" id="2675851"/>
    <lineage>
        <taxon>Bacteria</taxon>
        <taxon>Bacillati</taxon>
        <taxon>Actinomycetota</taxon>
        <taxon>Actinomycetes</taxon>
        <taxon>Mycobacteriales</taxon>
        <taxon>Nocardiaceae</taxon>
        <taxon>Nocardia</taxon>
    </lineage>
</organism>
<sequence length="299" mass="33641">MAGLAASRVAFGSYIRELRTRSGKKPLAAGVEIDKSRQTVVRMENGYPTNASTNDIDRLLGFYGASAEDRQEALRLWQEMRSEEKIAQQQGDSRGYWQPYVDQVWAHLPRYLRLEDAANRVTTYQSALVHGLLQTPDYRRTIARIDEPDLSTVDTERRVELAIRRQERLNDPDFRLELLMSEAVLRNQPGGPQVMAGQLRRLAEANEHDNISVRLIPFGVGSHRGLTVQPFTLIHFPPLNRDVADAPVVYLESGSAGVYHSKPDVVGEYQEVISRIGAVALNESDTVDVILKIAKEYEA</sequence>
<dbReference type="Proteomes" id="UP000466794">
    <property type="component" value="Unassembled WGS sequence"/>
</dbReference>
<protein>
    <submittedName>
        <fullName evidence="2">Helix-turn-helix domain-containing protein</fullName>
    </submittedName>
</protein>
<comment type="caution">
    <text evidence="2">The sequence shown here is derived from an EMBL/GenBank/DDBJ whole genome shotgun (WGS) entry which is preliminary data.</text>
</comment>
<dbReference type="InterPro" id="IPR001387">
    <property type="entry name" value="Cro/C1-type_HTH"/>
</dbReference>
<gene>
    <name evidence="2" type="ORF">GPX89_16990</name>
</gene>
<dbReference type="Pfam" id="PF13560">
    <property type="entry name" value="HTH_31"/>
    <property type="match status" value="1"/>
</dbReference>
<dbReference type="EMBL" id="WRPP01000003">
    <property type="protein sequence ID" value="MVU78935.1"/>
    <property type="molecule type" value="Genomic_DNA"/>
</dbReference>
<feature type="domain" description="DUF5753" evidence="1">
    <location>
        <begin position="109"/>
        <end position="291"/>
    </location>
</feature>
<keyword evidence="3" id="KW-1185">Reference proteome</keyword>
<reference evidence="2 3" key="1">
    <citation type="submission" date="2019-12" db="EMBL/GenBank/DDBJ databases">
        <title>Nocardia sp. nov. ET3-3 isolated from soil.</title>
        <authorList>
            <person name="Kanchanasin P."/>
            <person name="Tanasupawat S."/>
            <person name="Yuki M."/>
            <person name="Kudo T."/>
        </authorList>
    </citation>
    <scope>NUCLEOTIDE SEQUENCE [LARGE SCALE GENOMIC DNA]</scope>
    <source>
        <strain evidence="2 3">ET3-3</strain>
    </source>
</reference>
<evidence type="ECO:0000313" key="3">
    <source>
        <dbReference type="Proteomes" id="UP000466794"/>
    </source>
</evidence>
<dbReference type="AlphaFoldDB" id="A0A7K1UX83"/>
<evidence type="ECO:0000259" key="1">
    <source>
        <dbReference type="Pfam" id="PF19054"/>
    </source>
</evidence>
<name>A0A7K1UX83_9NOCA</name>
<dbReference type="RefSeq" id="WP_157388533.1">
    <property type="nucleotide sequence ID" value="NZ_WRPP01000003.1"/>
</dbReference>
<proteinExistence type="predicted"/>
<dbReference type="Pfam" id="PF19054">
    <property type="entry name" value="DUF5753"/>
    <property type="match status" value="1"/>
</dbReference>
<accession>A0A7K1UX83</accession>
<dbReference type="InterPro" id="IPR043917">
    <property type="entry name" value="DUF5753"/>
</dbReference>
<evidence type="ECO:0000313" key="2">
    <source>
        <dbReference type="EMBL" id="MVU78935.1"/>
    </source>
</evidence>
<dbReference type="CDD" id="cd00093">
    <property type="entry name" value="HTH_XRE"/>
    <property type="match status" value="1"/>
</dbReference>